<dbReference type="InterPro" id="IPR020471">
    <property type="entry name" value="AKR"/>
</dbReference>
<sequence>MQFHDLKTSSTTSLKLSEMGFGGAPLGNMHRALSEEEAQATLRAAIDAGVTYFDTAPLYGHGLSETRFGEALRPMPRESYQLSTKIGRTLEPCAPGEEDAGIFVDVPHVRPVYDYSYDGVMRSYEDSLKRMGVDSVDILYIHDVDIWTHGSKEASDQRIEEVMAGGYKAMEALKASGDIAAIGAGVNEWEVCQRLTELGDFDCFLLAGRYTLLEQEALNSFLPICEKRNIGIVLGGPYNSGILATGAVEGAIYNYHPAPPDIMARVAAIGRVCDAHGVSMASAALQFPLAHPAVVSVIPGAMSPDEVTRNIATLEAKIQSAFWADLKSEQLLHPGAPTP</sequence>
<evidence type="ECO:0000313" key="2">
    <source>
        <dbReference type="EMBL" id="TQV83856.1"/>
    </source>
</evidence>
<dbReference type="PANTHER" id="PTHR42686">
    <property type="entry name" value="GH17980P-RELATED"/>
    <property type="match status" value="1"/>
</dbReference>
<dbReference type="Pfam" id="PF00248">
    <property type="entry name" value="Aldo_ket_red"/>
    <property type="match status" value="1"/>
</dbReference>
<dbReference type="EMBL" id="VHSH01000001">
    <property type="protein sequence ID" value="TQV83856.1"/>
    <property type="molecule type" value="Genomic_DNA"/>
</dbReference>
<dbReference type="OrthoDB" id="9768851at2"/>
<dbReference type="GO" id="GO:0016491">
    <property type="term" value="F:oxidoreductase activity"/>
    <property type="evidence" value="ECO:0007669"/>
    <property type="project" value="InterPro"/>
</dbReference>
<dbReference type="PANTHER" id="PTHR42686:SF1">
    <property type="entry name" value="GH17980P-RELATED"/>
    <property type="match status" value="1"/>
</dbReference>
<dbReference type="AlphaFoldDB" id="A0A545U317"/>
<keyword evidence="3" id="KW-1185">Reference proteome</keyword>
<reference evidence="2 3" key="1">
    <citation type="submission" date="2019-06" db="EMBL/GenBank/DDBJ databases">
        <title>Whole genome sequence for Rhodospirillaceae sp. R148.</title>
        <authorList>
            <person name="Wang G."/>
        </authorList>
    </citation>
    <scope>NUCLEOTIDE SEQUENCE [LARGE SCALE GENOMIC DNA]</scope>
    <source>
        <strain evidence="2 3">R148</strain>
    </source>
</reference>
<dbReference type="Gene3D" id="3.20.20.100">
    <property type="entry name" value="NADP-dependent oxidoreductase domain"/>
    <property type="match status" value="1"/>
</dbReference>
<accession>A0A545U317</accession>
<dbReference type="Proteomes" id="UP000315252">
    <property type="component" value="Unassembled WGS sequence"/>
</dbReference>
<dbReference type="InterPro" id="IPR036812">
    <property type="entry name" value="NAD(P)_OxRdtase_dom_sf"/>
</dbReference>
<dbReference type="RefSeq" id="WP_142895091.1">
    <property type="nucleotide sequence ID" value="NZ_ML660052.1"/>
</dbReference>
<dbReference type="GO" id="GO:0005829">
    <property type="term" value="C:cytosol"/>
    <property type="evidence" value="ECO:0007669"/>
    <property type="project" value="TreeGrafter"/>
</dbReference>
<protein>
    <submittedName>
        <fullName evidence="2">Aldo/keto reductase</fullName>
    </submittedName>
</protein>
<proteinExistence type="predicted"/>
<evidence type="ECO:0000313" key="3">
    <source>
        <dbReference type="Proteomes" id="UP000315252"/>
    </source>
</evidence>
<feature type="domain" description="NADP-dependent oxidoreductase" evidence="1">
    <location>
        <begin position="18"/>
        <end position="327"/>
    </location>
</feature>
<evidence type="ECO:0000259" key="1">
    <source>
        <dbReference type="Pfam" id="PF00248"/>
    </source>
</evidence>
<dbReference type="SUPFAM" id="SSF51430">
    <property type="entry name" value="NAD(P)-linked oxidoreductase"/>
    <property type="match status" value="1"/>
</dbReference>
<comment type="caution">
    <text evidence="2">The sequence shown here is derived from an EMBL/GenBank/DDBJ whole genome shotgun (WGS) entry which is preliminary data.</text>
</comment>
<dbReference type="InterPro" id="IPR023210">
    <property type="entry name" value="NADP_OxRdtase_dom"/>
</dbReference>
<name>A0A545U317_9PROT</name>
<gene>
    <name evidence="2" type="ORF">FKG95_04565</name>
</gene>
<organism evidence="2 3">
    <name type="scientific">Denitrobaculum tricleocarpae</name>
    <dbReference type="NCBI Taxonomy" id="2591009"/>
    <lineage>
        <taxon>Bacteria</taxon>
        <taxon>Pseudomonadati</taxon>
        <taxon>Pseudomonadota</taxon>
        <taxon>Alphaproteobacteria</taxon>
        <taxon>Rhodospirillales</taxon>
        <taxon>Rhodospirillaceae</taxon>
        <taxon>Denitrobaculum</taxon>
    </lineage>
</organism>